<dbReference type="Proteomes" id="UP001054945">
    <property type="component" value="Unassembled WGS sequence"/>
</dbReference>
<comment type="caution">
    <text evidence="1">The sequence shown here is derived from an EMBL/GenBank/DDBJ whole genome shotgun (WGS) entry which is preliminary data.</text>
</comment>
<name>A0AAV4SD01_CAEEX</name>
<evidence type="ECO:0000313" key="1">
    <source>
        <dbReference type="EMBL" id="GIY30305.1"/>
    </source>
</evidence>
<sequence length="108" mass="12779">MFFKVFIKNIHVSRTADTASRHLEQRKKLNKNGIKLEETSTHRERLEFKQRKDRAFSTMYYGVDDQHKTLLSSLNDAAEAWKLPQEQFEPKSRASVIRLLDEVFPNKI</sequence>
<evidence type="ECO:0000313" key="2">
    <source>
        <dbReference type="Proteomes" id="UP001054945"/>
    </source>
</evidence>
<protein>
    <submittedName>
        <fullName evidence="1">Uncharacterized protein</fullName>
    </submittedName>
</protein>
<reference evidence="1 2" key="1">
    <citation type="submission" date="2021-06" db="EMBL/GenBank/DDBJ databases">
        <title>Caerostris extrusa draft genome.</title>
        <authorList>
            <person name="Kono N."/>
            <person name="Arakawa K."/>
        </authorList>
    </citation>
    <scope>NUCLEOTIDE SEQUENCE [LARGE SCALE GENOMIC DNA]</scope>
</reference>
<dbReference type="EMBL" id="BPLR01009205">
    <property type="protein sequence ID" value="GIY30305.1"/>
    <property type="molecule type" value="Genomic_DNA"/>
</dbReference>
<keyword evidence="2" id="KW-1185">Reference proteome</keyword>
<dbReference type="AlphaFoldDB" id="A0AAV4SD01"/>
<accession>A0AAV4SD01</accession>
<proteinExistence type="predicted"/>
<organism evidence="1 2">
    <name type="scientific">Caerostris extrusa</name>
    <name type="common">Bark spider</name>
    <name type="synonym">Caerostris bankana</name>
    <dbReference type="NCBI Taxonomy" id="172846"/>
    <lineage>
        <taxon>Eukaryota</taxon>
        <taxon>Metazoa</taxon>
        <taxon>Ecdysozoa</taxon>
        <taxon>Arthropoda</taxon>
        <taxon>Chelicerata</taxon>
        <taxon>Arachnida</taxon>
        <taxon>Araneae</taxon>
        <taxon>Araneomorphae</taxon>
        <taxon>Entelegynae</taxon>
        <taxon>Araneoidea</taxon>
        <taxon>Araneidae</taxon>
        <taxon>Caerostris</taxon>
    </lineage>
</organism>
<gene>
    <name evidence="1" type="ORF">CEXT_496591</name>
</gene>